<dbReference type="AlphaFoldDB" id="A0A2A9N925"/>
<dbReference type="Proteomes" id="UP000242287">
    <property type="component" value="Unassembled WGS sequence"/>
</dbReference>
<protein>
    <submittedName>
        <fullName evidence="1">Uncharacterized protein</fullName>
    </submittedName>
</protein>
<gene>
    <name evidence="1" type="ORF">AMATHDRAFT_68534</name>
</gene>
<proteinExistence type="predicted"/>
<keyword evidence="2" id="KW-1185">Reference proteome</keyword>
<name>A0A2A9N925_9AGAR</name>
<dbReference type="EMBL" id="KZ302140">
    <property type="protein sequence ID" value="PFH47019.1"/>
    <property type="molecule type" value="Genomic_DNA"/>
</dbReference>
<reference evidence="1 2" key="1">
    <citation type="submission" date="2014-02" db="EMBL/GenBank/DDBJ databases">
        <title>Transposable element dynamics among asymbiotic and ectomycorrhizal Amanita fungi.</title>
        <authorList>
            <consortium name="DOE Joint Genome Institute"/>
            <person name="Hess J."/>
            <person name="Skrede I."/>
            <person name="Wolfe B."/>
            <person name="LaButti K."/>
            <person name="Ohm R.A."/>
            <person name="Grigoriev I.V."/>
            <person name="Pringle A."/>
        </authorList>
    </citation>
    <scope>NUCLEOTIDE SEQUENCE [LARGE SCALE GENOMIC DNA]</scope>
    <source>
        <strain evidence="1 2">SKay4041</strain>
    </source>
</reference>
<sequence length="107" mass="11888">MQVTSNIVPSERGRKRLLRRQRLYIPDGNVFLQYSFDGTDPDPIGRITFNTPDGTKGVPMPNLLGYSTPDQDMGVMQNPDEIVISSAEYIVFSGRKTSLGYGLNMSS</sequence>
<evidence type="ECO:0000313" key="1">
    <source>
        <dbReference type="EMBL" id="PFH47019.1"/>
    </source>
</evidence>
<evidence type="ECO:0000313" key="2">
    <source>
        <dbReference type="Proteomes" id="UP000242287"/>
    </source>
</evidence>
<organism evidence="1 2">
    <name type="scientific">Amanita thiersii Skay4041</name>
    <dbReference type="NCBI Taxonomy" id="703135"/>
    <lineage>
        <taxon>Eukaryota</taxon>
        <taxon>Fungi</taxon>
        <taxon>Dikarya</taxon>
        <taxon>Basidiomycota</taxon>
        <taxon>Agaricomycotina</taxon>
        <taxon>Agaricomycetes</taxon>
        <taxon>Agaricomycetidae</taxon>
        <taxon>Agaricales</taxon>
        <taxon>Pluteineae</taxon>
        <taxon>Amanitaceae</taxon>
        <taxon>Amanita</taxon>
    </lineage>
</organism>
<accession>A0A2A9N925</accession>